<evidence type="ECO:0000313" key="2">
    <source>
        <dbReference type="Proteomes" id="UP000193922"/>
    </source>
</evidence>
<dbReference type="AlphaFoldDB" id="A0A1Y1W939"/>
<dbReference type="OrthoDB" id="2103572at2759"/>
<sequence length="327" mass="37258">MAFRATRFLRHAFTPRPAFELALRASCLQLVLARWGLETAALMGMQGEATANDSARKERAVEAIASAMYESGLDDHMTEAEKSMLDRPYRTWQYDDYQYGDHWESLGVLQWLLGRQHQIPAYYNNFDRANVFRATGIQPAQPQSIAQFVDSFMAPQQHLNVDQNLLQREIDIAEAWSWRARAQALLQLRAEIARTEQGHDQAPLQEAMRAKHIPQSLKKIAKELPNTIPAAARRAFERGIIDGLENDDFAITVELKEGKDQDGRPATTTVPYTHLDSAHHDAIRKIADARFMAFAWSVDKLDQWDQDKMAEITSINPIVSIWTPQDE</sequence>
<accession>A0A1Y1W939</accession>
<dbReference type="EMBL" id="MCFD01000007">
    <property type="protein sequence ID" value="ORX69674.1"/>
    <property type="molecule type" value="Genomic_DNA"/>
</dbReference>
<name>A0A1Y1W939_9FUNG</name>
<dbReference type="Proteomes" id="UP000193922">
    <property type="component" value="Unassembled WGS sequence"/>
</dbReference>
<dbReference type="GeneID" id="63808015"/>
<comment type="caution">
    <text evidence="1">The sequence shown here is derived from an EMBL/GenBank/DDBJ whole genome shotgun (WGS) entry which is preliminary data.</text>
</comment>
<gene>
    <name evidence="1" type="ORF">DL89DRAFT_323008</name>
</gene>
<evidence type="ECO:0000313" key="1">
    <source>
        <dbReference type="EMBL" id="ORX69674.1"/>
    </source>
</evidence>
<keyword evidence="2" id="KW-1185">Reference proteome</keyword>
<dbReference type="RefSeq" id="XP_040743362.1">
    <property type="nucleotide sequence ID" value="XM_040891367.1"/>
</dbReference>
<organism evidence="1 2">
    <name type="scientific">Linderina pennispora</name>
    <dbReference type="NCBI Taxonomy" id="61395"/>
    <lineage>
        <taxon>Eukaryota</taxon>
        <taxon>Fungi</taxon>
        <taxon>Fungi incertae sedis</taxon>
        <taxon>Zoopagomycota</taxon>
        <taxon>Kickxellomycotina</taxon>
        <taxon>Kickxellomycetes</taxon>
        <taxon>Kickxellales</taxon>
        <taxon>Kickxellaceae</taxon>
        <taxon>Linderina</taxon>
    </lineage>
</organism>
<protein>
    <submittedName>
        <fullName evidence="1">Uncharacterized protein</fullName>
    </submittedName>
</protein>
<reference evidence="1 2" key="1">
    <citation type="submission" date="2016-07" db="EMBL/GenBank/DDBJ databases">
        <title>Pervasive Adenine N6-methylation of Active Genes in Fungi.</title>
        <authorList>
            <consortium name="DOE Joint Genome Institute"/>
            <person name="Mondo S.J."/>
            <person name="Dannebaum R.O."/>
            <person name="Kuo R.C."/>
            <person name="Labutti K."/>
            <person name="Haridas S."/>
            <person name="Kuo A."/>
            <person name="Salamov A."/>
            <person name="Ahrendt S.R."/>
            <person name="Lipzen A."/>
            <person name="Sullivan W."/>
            <person name="Andreopoulos W.B."/>
            <person name="Clum A."/>
            <person name="Lindquist E."/>
            <person name="Daum C."/>
            <person name="Ramamoorthy G.K."/>
            <person name="Gryganskyi A."/>
            <person name="Culley D."/>
            <person name="Magnuson J.K."/>
            <person name="James T.Y."/>
            <person name="O'Malley M.A."/>
            <person name="Stajich J.E."/>
            <person name="Spatafora J.W."/>
            <person name="Visel A."/>
            <person name="Grigoriev I.V."/>
        </authorList>
    </citation>
    <scope>NUCLEOTIDE SEQUENCE [LARGE SCALE GENOMIC DNA]</scope>
    <source>
        <strain evidence="1 2">ATCC 12442</strain>
    </source>
</reference>
<proteinExistence type="predicted"/>